<keyword evidence="1" id="KW-0812">Transmembrane</keyword>
<feature type="transmembrane region" description="Helical" evidence="1">
    <location>
        <begin position="75"/>
        <end position="95"/>
    </location>
</feature>
<evidence type="ECO:0000256" key="1">
    <source>
        <dbReference type="SAM" id="Phobius"/>
    </source>
</evidence>
<feature type="transmembrane region" description="Helical" evidence="1">
    <location>
        <begin position="48"/>
        <end position="69"/>
    </location>
</feature>
<evidence type="ECO:0000313" key="3">
    <source>
        <dbReference type="Proteomes" id="UP000009296"/>
    </source>
</evidence>
<evidence type="ECO:0000313" key="2">
    <source>
        <dbReference type="EMBL" id="AEH06424.1"/>
    </source>
</evidence>
<reference evidence="2" key="1">
    <citation type="submission" date="2011-05" db="EMBL/GenBank/DDBJ databases">
        <title>Complete sequence of chromosome of Methanothermococcus okinawensis IH1.</title>
        <authorList>
            <consortium name="US DOE Joint Genome Institute"/>
            <person name="Lucas S."/>
            <person name="Han J."/>
            <person name="Lapidus A."/>
            <person name="Cheng J.-F."/>
            <person name="Goodwin L."/>
            <person name="Pitluck S."/>
            <person name="Peters L."/>
            <person name="Mikhailova N."/>
            <person name="Held B."/>
            <person name="Han C."/>
            <person name="Tapia R."/>
            <person name="Land M."/>
            <person name="Hauser L."/>
            <person name="Kyrpides N."/>
            <person name="Ivanova N."/>
            <person name="Pagani I."/>
            <person name="Sieprawska-Lupa M."/>
            <person name="Takai K."/>
            <person name="Miyazaki J."/>
            <person name="Whitman W."/>
            <person name="Woyke T."/>
        </authorList>
    </citation>
    <scope>NUCLEOTIDE SEQUENCE</scope>
    <source>
        <strain evidence="2">IH1</strain>
    </source>
</reference>
<accession>F8AKT0</accession>
<feature type="transmembrane region" description="Helical" evidence="1">
    <location>
        <begin position="18"/>
        <end position="36"/>
    </location>
</feature>
<feature type="transmembrane region" description="Helical" evidence="1">
    <location>
        <begin position="157"/>
        <end position="174"/>
    </location>
</feature>
<organism evidence="2 3">
    <name type="scientific">Methanothermococcus okinawensis (strain DSM 14208 / JCM 11175 / IH1)</name>
    <dbReference type="NCBI Taxonomy" id="647113"/>
    <lineage>
        <taxon>Archaea</taxon>
        <taxon>Methanobacteriati</taxon>
        <taxon>Methanobacteriota</taxon>
        <taxon>Methanomada group</taxon>
        <taxon>Methanococci</taxon>
        <taxon>Methanococcales</taxon>
        <taxon>Methanococcaceae</taxon>
        <taxon>Methanothermococcus</taxon>
    </lineage>
</organism>
<proteinExistence type="predicted"/>
<dbReference type="Proteomes" id="UP000009296">
    <property type="component" value="Chromosome"/>
</dbReference>
<dbReference type="HOGENOM" id="CLU_1465111_0_0_2"/>
<keyword evidence="1" id="KW-1133">Transmembrane helix</keyword>
<dbReference type="KEGG" id="mok:Metok_0440"/>
<protein>
    <submittedName>
        <fullName evidence="2">Uncharacterized protein</fullName>
    </submittedName>
</protein>
<keyword evidence="1" id="KW-0472">Membrane</keyword>
<dbReference type="STRING" id="647113.Metok_0440"/>
<sequence length="184" mass="21914">MAIFGVINYGLYMILEKIIKYTTFNVISNLLPFYVISYYPFIIIHEITWAFSSVIDGLFYPILCIFYPISYNTPYYIVLSIFYWIFLIISPIIIFKVINDNNSFSINIKNHISVEYFAIMVLVGGCILISLIPSYIYGYISIMPSNLFDLKYLFFEYIKDFYVFYFLIVIGRIFRNYFKNITYN</sequence>
<keyword evidence="3" id="KW-1185">Reference proteome</keyword>
<dbReference type="EMBL" id="CP002792">
    <property type="protein sequence ID" value="AEH06424.1"/>
    <property type="molecule type" value="Genomic_DNA"/>
</dbReference>
<feature type="transmembrane region" description="Helical" evidence="1">
    <location>
        <begin position="116"/>
        <end position="137"/>
    </location>
</feature>
<name>F8AKT0_METOI</name>
<gene>
    <name evidence="2" type="ordered locus">Metok_0440</name>
</gene>
<dbReference type="AlphaFoldDB" id="F8AKT0"/>